<dbReference type="EMBL" id="JBBKAJ010000022">
    <property type="protein sequence ID" value="MEJ8636601.1"/>
    <property type="molecule type" value="Genomic_DNA"/>
</dbReference>
<keyword evidence="2" id="KW-1185">Reference proteome</keyword>
<organism evidence="1 2">
    <name type="scientific">Streptomyces achmelvichensis</name>
    <dbReference type="NCBI Taxonomy" id="3134111"/>
    <lineage>
        <taxon>Bacteria</taxon>
        <taxon>Bacillati</taxon>
        <taxon>Actinomycetota</taxon>
        <taxon>Actinomycetes</taxon>
        <taxon>Kitasatosporales</taxon>
        <taxon>Streptomycetaceae</taxon>
        <taxon>Streptomyces</taxon>
    </lineage>
</organism>
<dbReference type="Proteomes" id="UP001377168">
    <property type="component" value="Unassembled WGS sequence"/>
</dbReference>
<comment type="caution">
    <text evidence="1">The sequence shown here is derived from an EMBL/GenBank/DDBJ whole genome shotgun (WGS) entry which is preliminary data.</text>
</comment>
<gene>
    <name evidence="1" type="ORF">WKI67_24880</name>
</gene>
<accession>A0ACC6PZ22</accession>
<proteinExistence type="predicted"/>
<name>A0ACC6PZ22_9ACTN</name>
<evidence type="ECO:0000313" key="1">
    <source>
        <dbReference type="EMBL" id="MEJ8636601.1"/>
    </source>
</evidence>
<protein>
    <submittedName>
        <fullName evidence="1">Universal stress protein</fullName>
    </submittedName>
</protein>
<sequence>MVTRSPTGNRRDTITVGVDGSAESLNAAAWAAREARRRGMALQVVHVDDGPPHPTGLRELDAPAGRERGTLDSAIRALTHGNPSGDIIAGTLTGPPAPALVNAARESAALVVGSRGRTALEGFLVGSVALAVTAKALCPVVLIRAPRPRRFLPRRAAPEPVVVGVDLDHSCDAVLAQAFTAAALREAPVIVVHAWSVPLLKDTSSGIPEPETTKRRQLSEVVGPWLSKYPHTPVTERLVHSTAGHTLRESGESAGLLVLGRRTNPAERLGRTLHSVIHHVHCPVFVVPHE</sequence>
<reference evidence="1" key="1">
    <citation type="submission" date="2024-03" db="EMBL/GenBank/DDBJ databases">
        <title>Novel Streptomyces species of biotechnological and ecological value are a feature of Machair soil.</title>
        <authorList>
            <person name="Prole J.R."/>
            <person name="Goodfellow M."/>
            <person name="Allenby N."/>
            <person name="Ward A.C."/>
        </authorList>
    </citation>
    <scope>NUCLEOTIDE SEQUENCE</scope>
    <source>
        <strain evidence="1">MS2.AVA.5</strain>
    </source>
</reference>
<evidence type="ECO:0000313" key="2">
    <source>
        <dbReference type="Proteomes" id="UP001377168"/>
    </source>
</evidence>